<comment type="caution">
    <text evidence="2">The sequence shown here is derived from an EMBL/GenBank/DDBJ whole genome shotgun (WGS) entry which is preliminary data.</text>
</comment>
<dbReference type="PANTHER" id="PTHR23314">
    <property type="entry name" value="SPERM-ASSOCIATED ANTIGEN 6 ARMADILLO REPEAT-CONTAINING"/>
    <property type="match status" value="1"/>
</dbReference>
<dbReference type="SUPFAM" id="SSF48371">
    <property type="entry name" value="ARM repeat"/>
    <property type="match status" value="1"/>
</dbReference>
<gene>
    <name evidence="2" type="ORF">B0H16DRAFT_1809786</name>
</gene>
<reference evidence="2" key="1">
    <citation type="submission" date="2023-03" db="EMBL/GenBank/DDBJ databases">
        <title>Massive genome expansion in bonnet fungi (Mycena s.s.) driven by repeated elements and novel gene families across ecological guilds.</title>
        <authorList>
            <consortium name="Lawrence Berkeley National Laboratory"/>
            <person name="Harder C.B."/>
            <person name="Miyauchi S."/>
            <person name="Viragh M."/>
            <person name="Kuo A."/>
            <person name="Thoen E."/>
            <person name="Andreopoulos B."/>
            <person name="Lu D."/>
            <person name="Skrede I."/>
            <person name="Drula E."/>
            <person name="Henrissat B."/>
            <person name="Morin E."/>
            <person name="Kohler A."/>
            <person name="Barry K."/>
            <person name="LaButti K."/>
            <person name="Morin E."/>
            <person name="Salamov A."/>
            <person name="Lipzen A."/>
            <person name="Mereny Z."/>
            <person name="Hegedus B."/>
            <person name="Baldrian P."/>
            <person name="Stursova M."/>
            <person name="Weitz H."/>
            <person name="Taylor A."/>
            <person name="Grigoriev I.V."/>
            <person name="Nagy L.G."/>
            <person name="Martin F."/>
            <person name="Kauserud H."/>
        </authorList>
    </citation>
    <scope>NUCLEOTIDE SEQUENCE</scope>
    <source>
        <strain evidence="2">CBHHK182m</strain>
    </source>
</reference>
<dbReference type="PANTHER" id="PTHR23314:SF0">
    <property type="entry name" value="SPERM-ASSOCIATED ANTIGEN 6"/>
    <property type="match status" value="1"/>
</dbReference>
<proteinExistence type="predicted"/>
<sequence>MPRILSKLFNAAAKPVNTLLCLDETREFITASAGIQLSEKTMDVFRGYLTHEHTSATTRVLVLAELSERAKIEQNAFVLMEFLRVEGALFDELLQSPAAKVKKYACVFIGTLASHKSTRDTTFKLFGELCPQIAKQLRDQDSYVRDAALFALIKISISPDGVEAIMKAQALEPAANFLSSRRAEEREKACILLRNLSTQKSNISIICSLNLPMRLVFLTSDSNTAVCRNATLALWEICGSPEGARAVVEAKALPPVTKLLHSPDPLTRASACQVVGRLAMDKDTVAAVLELHPSQRLVNLINDTNTDVCRTSLFALSKIAQSLDGARAVADAHAPERTIAHLHSSDPEVCKLTCHIMAYLAKHLTTLPAVLAANPCTQLLVIVSETNFELRQNALAALGQISRWPDGAIAVVEAQVTVKAAELLYDPIPKFGQQRATS</sequence>
<evidence type="ECO:0000256" key="1">
    <source>
        <dbReference type="ARBA" id="ARBA00022737"/>
    </source>
</evidence>
<protein>
    <submittedName>
        <fullName evidence="2">Armadillo-type protein</fullName>
    </submittedName>
</protein>
<accession>A0AAD7NI34</accession>
<evidence type="ECO:0000313" key="3">
    <source>
        <dbReference type="Proteomes" id="UP001215598"/>
    </source>
</evidence>
<dbReference type="GO" id="GO:0015630">
    <property type="term" value="C:microtubule cytoskeleton"/>
    <property type="evidence" value="ECO:0007669"/>
    <property type="project" value="TreeGrafter"/>
</dbReference>
<dbReference type="Pfam" id="PF02985">
    <property type="entry name" value="HEAT"/>
    <property type="match status" value="1"/>
</dbReference>
<dbReference type="InterPro" id="IPR011989">
    <property type="entry name" value="ARM-like"/>
</dbReference>
<evidence type="ECO:0000313" key="2">
    <source>
        <dbReference type="EMBL" id="KAJ7761703.1"/>
    </source>
</evidence>
<name>A0AAD7NI34_9AGAR</name>
<dbReference type="EMBL" id="JARKIB010000034">
    <property type="protein sequence ID" value="KAJ7761703.1"/>
    <property type="molecule type" value="Genomic_DNA"/>
</dbReference>
<dbReference type="GO" id="GO:0003341">
    <property type="term" value="P:cilium movement"/>
    <property type="evidence" value="ECO:0007669"/>
    <property type="project" value="TreeGrafter"/>
</dbReference>
<dbReference type="InterPro" id="IPR016024">
    <property type="entry name" value="ARM-type_fold"/>
</dbReference>
<keyword evidence="3" id="KW-1185">Reference proteome</keyword>
<organism evidence="2 3">
    <name type="scientific">Mycena metata</name>
    <dbReference type="NCBI Taxonomy" id="1033252"/>
    <lineage>
        <taxon>Eukaryota</taxon>
        <taxon>Fungi</taxon>
        <taxon>Dikarya</taxon>
        <taxon>Basidiomycota</taxon>
        <taxon>Agaricomycotina</taxon>
        <taxon>Agaricomycetes</taxon>
        <taxon>Agaricomycetidae</taxon>
        <taxon>Agaricales</taxon>
        <taxon>Marasmiineae</taxon>
        <taxon>Mycenaceae</taxon>
        <taxon>Mycena</taxon>
    </lineage>
</organism>
<dbReference type="AlphaFoldDB" id="A0AAD7NI34"/>
<dbReference type="InterPro" id="IPR000357">
    <property type="entry name" value="HEAT"/>
</dbReference>
<dbReference type="InterPro" id="IPR000225">
    <property type="entry name" value="Armadillo"/>
</dbReference>
<dbReference type="Proteomes" id="UP001215598">
    <property type="component" value="Unassembled WGS sequence"/>
</dbReference>
<dbReference type="GO" id="GO:0008017">
    <property type="term" value="F:microtubule binding"/>
    <property type="evidence" value="ECO:0007669"/>
    <property type="project" value="TreeGrafter"/>
</dbReference>
<dbReference type="SMART" id="SM00185">
    <property type="entry name" value="ARM"/>
    <property type="match status" value="6"/>
</dbReference>
<dbReference type="Gene3D" id="1.25.10.10">
    <property type="entry name" value="Leucine-rich Repeat Variant"/>
    <property type="match status" value="2"/>
</dbReference>
<keyword evidence="1" id="KW-0677">Repeat</keyword>